<dbReference type="EMBL" id="JAIWYP010000041">
    <property type="protein sequence ID" value="KAH3691239.1"/>
    <property type="molecule type" value="Genomic_DNA"/>
</dbReference>
<evidence type="ECO:0000313" key="2">
    <source>
        <dbReference type="Proteomes" id="UP000828390"/>
    </source>
</evidence>
<keyword evidence="2" id="KW-1185">Reference proteome</keyword>
<sequence length="82" mass="9320">MGRLVTLEQLLQFVKMQKLLGDSDNSEISSRQVEIMRQFCVFLGAAVPDQFTLAPPNSVAVLIHWKVLLVISARLHKDEHDF</sequence>
<accession>A0A9D4B6N1</accession>
<dbReference type="AlphaFoldDB" id="A0A9D4B6N1"/>
<name>A0A9D4B6N1_DREPO</name>
<evidence type="ECO:0000313" key="1">
    <source>
        <dbReference type="EMBL" id="KAH3691239.1"/>
    </source>
</evidence>
<reference evidence="1" key="2">
    <citation type="submission" date="2020-11" db="EMBL/GenBank/DDBJ databases">
        <authorList>
            <person name="McCartney M.A."/>
            <person name="Auch B."/>
            <person name="Kono T."/>
            <person name="Mallez S."/>
            <person name="Becker A."/>
            <person name="Gohl D.M."/>
            <person name="Silverstein K.A.T."/>
            <person name="Koren S."/>
            <person name="Bechman K.B."/>
            <person name="Herman A."/>
            <person name="Abrahante J.E."/>
            <person name="Garbe J."/>
        </authorList>
    </citation>
    <scope>NUCLEOTIDE SEQUENCE</scope>
    <source>
        <strain evidence="1">Duluth1</strain>
        <tissue evidence="1">Whole animal</tissue>
    </source>
</reference>
<proteinExistence type="predicted"/>
<gene>
    <name evidence="1" type="ORF">DPMN_193187</name>
</gene>
<organism evidence="1 2">
    <name type="scientific">Dreissena polymorpha</name>
    <name type="common">Zebra mussel</name>
    <name type="synonym">Mytilus polymorpha</name>
    <dbReference type="NCBI Taxonomy" id="45954"/>
    <lineage>
        <taxon>Eukaryota</taxon>
        <taxon>Metazoa</taxon>
        <taxon>Spiralia</taxon>
        <taxon>Lophotrochozoa</taxon>
        <taxon>Mollusca</taxon>
        <taxon>Bivalvia</taxon>
        <taxon>Autobranchia</taxon>
        <taxon>Heteroconchia</taxon>
        <taxon>Euheterodonta</taxon>
        <taxon>Imparidentia</taxon>
        <taxon>Neoheterodontei</taxon>
        <taxon>Myida</taxon>
        <taxon>Dreissenoidea</taxon>
        <taxon>Dreissenidae</taxon>
        <taxon>Dreissena</taxon>
    </lineage>
</organism>
<protein>
    <submittedName>
        <fullName evidence="1">Uncharacterized protein</fullName>
    </submittedName>
</protein>
<reference evidence="1" key="1">
    <citation type="journal article" date="2019" name="bioRxiv">
        <title>The Genome of the Zebra Mussel, Dreissena polymorpha: A Resource for Invasive Species Research.</title>
        <authorList>
            <person name="McCartney M.A."/>
            <person name="Auch B."/>
            <person name="Kono T."/>
            <person name="Mallez S."/>
            <person name="Zhang Y."/>
            <person name="Obille A."/>
            <person name="Becker A."/>
            <person name="Abrahante J.E."/>
            <person name="Garbe J."/>
            <person name="Badalamenti J.P."/>
            <person name="Herman A."/>
            <person name="Mangelson H."/>
            <person name="Liachko I."/>
            <person name="Sullivan S."/>
            <person name="Sone E.D."/>
            <person name="Koren S."/>
            <person name="Silverstein K.A.T."/>
            <person name="Beckman K.B."/>
            <person name="Gohl D.M."/>
        </authorList>
    </citation>
    <scope>NUCLEOTIDE SEQUENCE</scope>
    <source>
        <strain evidence="1">Duluth1</strain>
        <tissue evidence="1">Whole animal</tissue>
    </source>
</reference>
<comment type="caution">
    <text evidence="1">The sequence shown here is derived from an EMBL/GenBank/DDBJ whole genome shotgun (WGS) entry which is preliminary data.</text>
</comment>
<dbReference type="Proteomes" id="UP000828390">
    <property type="component" value="Unassembled WGS sequence"/>
</dbReference>